<feature type="domain" description="RNA polymerase sigma factor 70 region 4 type 2" evidence="7">
    <location>
        <begin position="103"/>
        <end position="155"/>
    </location>
</feature>
<reference evidence="8 9" key="1">
    <citation type="submission" date="2016-10" db="EMBL/GenBank/DDBJ databases">
        <authorList>
            <person name="de Groot N.N."/>
        </authorList>
    </citation>
    <scope>NUCLEOTIDE SEQUENCE [LARGE SCALE GENOMIC DNA]</scope>
    <source>
        <strain evidence="8 9">DSM 28129</strain>
    </source>
</reference>
<dbReference type="OrthoDB" id="9795666at2"/>
<dbReference type="PANTHER" id="PTHR43133">
    <property type="entry name" value="RNA POLYMERASE ECF-TYPE SIGMA FACTO"/>
    <property type="match status" value="1"/>
</dbReference>
<dbReference type="InterPro" id="IPR039425">
    <property type="entry name" value="RNA_pol_sigma-70-like"/>
</dbReference>
<keyword evidence="3" id="KW-0731">Sigma factor</keyword>
<dbReference type="GO" id="GO:0006352">
    <property type="term" value="P:DNA-templated transcription initiation"/>
    <property type="evidence" value="ECO:0007669"/>
    <property type="project" value="InterPro"/>
</dbReference>
<sequence length="159" mass="18893">MAKDIEEIYKNYAKSVYRYLLSLTHDEDLAEELTEETFYRAVYSIHTYNGSCKISVWLCQIAKHVWYQELGKRKRHPNQELHEDIPSPNMSPEEVNLFQSNKMDLYRAIHQLSEPMREIVHMRISGEFSFAEIGEILGKSENWARVTFYRAKQKIMEVL</sequence>
<dbReference type="STRING" id="670482.SAMN04488542_11160"/>
<dbReference type="InterPro" id="IPR013324">
    <property type="entry name" value="RNA_pol_sigma_r3/r4-like"/>
</dbReference>
<keyword evidence="5" id="KW-0804">Transcription</keyword>
<dbReference type="InterPro" id="IPR007627">
    <property type="entry name" value="RNA_pol_sigma70_r2"/>
</dbReference>
<dbReference type="Pfam" id="PF04542">
    <property type="entry name" value="Sigma70_r2"/>
    <property type="match status" value="1"/>
</dbReference>
<dbReference type="AlphaFoldDB" id="A0A1G7LB10"/>
<dbReference type="GO" id="GO:0016987">
    <property type="term" value="F:sigma factor activity"/>
    <property type="evidence" value="ECO:0007669"/>
    <property type="project" value="UniProtKB-KW"/>
</dbReference>
<dbReference type="InterPro" id="IPR036388">
    <property type="entry name" value="WH-like_DNA-bd_sf"/>
</dbReference>
<dbReference type="PANTHER" id="PTHR43133:SF52">
    <property type="entry name" value="ECF RNA POLYMERASE SIGMA FACTOR SIGL"/>
    <property type="match status" value="1"/>
</dbReference>
<evidence type="ECO:0000259" key="6">
    <source>
        <dbReference type="Pfam" id="PF04542"/>
    </source>
</evidence>
<organism evidence="8 9">
    <name type="scientific">Fontibacillus panacisegetis</name>
    <dbReference type="NCBI Taxonomy" id="670482"/>
    <lineage>
        <taxon>Bacteria</taxon>
        <taxon>Bacillati</taxon>
        <taxon>Bacillota</taxon>
        <taxon>Bacilli</taxon>
        <taxon>Bacillales</taxon>
        <taxon>Paenibacillaceae</taxon>
        <taxon>Fontibacillus</taxon>
    </lineage>
</organism>
<evidence type="ECO:0000313" key="8">
    <source>
        <dbReference type="EMBL" id="SDF46591.1"/>
    </source>
</evidence>
<keyword evidence="9" id="KW-1185">Reference proteome</keyword>
<keyword evidence="4" id="KW-0238">DNA-binding</keyword>
<dbReference type="Gene3D" id="1.10.1740.10">
    <property type="match status" value="1"/>
</dbReference>
<comment type="similarity">
    <text evidence="1">Belongs to the sigma-70 factor family. ECF subfamily.</text>
</comment>
<dbReference type="InterPro" id="IPR013249">
    <property type="entry name" value="RNA_pol_sigma70_r4_t2"/>
</dbReference>
<dbReference type="InterPro" id="IPR013325">
    <property type="entry name" value="RNA_pol_sigma_r2"/>
</dbReference>
<keyword evidence="2" id="KW-0805">Transcription regulation</keyword>
<name>A0A1G7LB10_9BACL</name>
<dbReference type="RefSeq" id="WP_091229883.1">
    <property type="nucleotide sequence ID" value="NZ_FNBG01000011.1"/>
</dbReference>
<feature type="domain" description="RNA polymerase sigma-70 region 2" evidence="6">
    <location>
        <begin position="8"/>
        <end position="75"/>
    </location>
</feature>
<evidence type="ECO:0000256" key="1">
    <source>
        <dbReference type="ARBA" id="ARBA00010641"/>
    </source>
</evidence>
<dbReference type="EMBL" id="FNBG01000011">
    <property type="protein sequence ID" value="SDF46591.1"/>
    <property type="molecule type" value="Genomic_DNA"/>
</dbReference>
<dbReference type="SUPFAM" id="SSF88946">
    <property type="entry name" value="Sigma2 domain of RNA polymerase sigma factors"/>
    <property type="match status" value="1"/>
</dbReference>
<dbReference type="SUPFAM" id="SSF88659">
    <property type="entry name" value="Sigma3 and sigma4 domains of RNA polymerase sigma factors"/>
    <property type="match status" value="1"/>
</dbReference>
<proteinExistence type="inferred from homology"/>
<evidence type="ECO:0000256" key="2">
    <source>
        <dbReference type="ARBA" id="ARBA00023015"/>
    </source>
</evidence>
<evidence type="ECO:0000259" key="7">
    <source>
        <dbReference type="Pfam" id="PF08281"/>
    </source>
</evidence>
<evidence type="ECO:0000256" key="3">
    <source>
        <dbReference type="ARBA" id="ARBA00023082"/>
    </source>
</evidence>
<accession>A0A1G7LB10</accession>
<evidence type="ECO:0000256" key="5">
    <source>
        <dbReference type="ARBA" id="ARBA00023163"/>
    </source>
</evidence>
<dbReference type="Proteomes" id="UP000198972">
    <property type="component" value="Unassembled WGS sequence"/>
</dbReference>
<dbReference type="InterPro" id="IPR014284">
    <property type="entry name" value="RNA_pol_sigma-70_dom"/>
</dbReference>
<protein>
    <submittedName>
        <fullName evidence="8">RNA polymerase sigma-70 factor, ECF subfamily</fullName>
    </submittedName>
</protein>
<evidence type="ECO:0000313" key="9">
    <source>
        <dbReference type="Proteomes" id="UP000198972"/>
    </source>
</evidence>
<gene>
    <name evidence="8" type="ORF">SAMN04488542_11160</name>
</gene>
<evidence type="ECO:0000256" key="4">
    <source>
        <dbReference type="ARBA" id="ARBA00023125"/>
    </source>
</evidence>
<dbReference type="Pfam" id="PF08281">
    <property type="entry name" value="Sigma70_r4_2"/>
    <property type="match status" value="1"/>
</dbReference>
<dbReference type="NCBIfam" id="TIGR02937">
    <property type="entry name" value="sigma70-ECF"/>
    <property type="match status" value="1"/>
</dbReference>
<dbReference type="GO" id="GO:0003677">
    <property type="term" value="F:DNA binding"/>
    <property type="evidence" value="ECO:0007669"/>
    <property type="project" value="UniProtKB-KW"/>
</dbReference>
<dbReference type="Gene3D" id="1.10.10.10">
    <property type="entry name" value="Winged helix-like DNA-binding domain superfamily/Winged helix DNA-binding domain"/>
    <property type="match status" value="1"/>
</dbReference>